<evidence type="ECO:0000313" key="2">
    <source>
        <dbReference type="Proteomes" id="UP001589855"/>
    </source>
</evidence>
<organism evidence="1 2">
    <name type="scientific">Lactiplantibacillus plajomi</name>
    <dbReference type="NCBI Taxonomy" id="1457217"/>
    <lineage>
        <taxon>Bacteria</taxon>
        <taxon>Bacillati</taxon>
        <taxon>Bacillota</taxon>
        <taxon>Bacilli</taxon>
        <taxon>Lactobacillales</taxon>
        <taxon>Lactobacillaceae</taxon>
        <taxon>Lactiplantibacillus</taxon>
    </lineage>
</organism>
<evidence type="ECO:0000313" key="1">
    <source>
        <dbReference type="EMBL" id="MFC0422606.1"/>
    </source>
</evidence>
<dbReference type="EMBL" id="JBHLUK010000002">
    <property type="protein sequence ID" value="MFC0422606.1"/>
    <property type="molecule type" value="Genomic_DNA"/>
</dbReference>
<dbReference type="Proteomes" id="UP001589855">
    <property type="component" value="Unassembled WGS sequence"/>
</dbReference>
<comment type="caution">
    <text evidence="1">The sequence shown here is derived from an EMBL/GenBank/DDBJ whole genome shotgun (WGS) entry which is preliminary data.</text>
</comment>
<dbReference type="PROSITE" id="PS51257">
    <property type="entry name" value="PROKAR_LIPOPROTEIN"/>
    <property type="match status" value="1"/>
</dbReference>
<keyword evidence="2" id="KW-1185">Reference proteome</keyword>
<gene>
    <name evidence="1" type="ORF">ACFFGS_00195</name>
</gene>
<accession>A0ABV6JZG3</accession>
<proteinExistence type="predicted"/>
<name>A0ABV6JZG3_9LACO</name>
<sequence length="116" mass="12901">MRRFWSLGLLILASCIVIVGLEYSLRGGYQRQHTRALTVKLDYHTKTRTATISGRTKQGVIVTLQSGNRRRRVISNKQNGRFSVQMPVQKTQSVVVRVVGQKAQVLTVTTGSKSSG</sequence>
<reference evidence="1 2" key="1">
    <citation type="submission" date="2024-09" db="EMBL/GenBank/DDBJ databases">
        <authorList>
            <person name="Sun Q."/>
            <person name="Mori K."/>
        </authorList>
    </citation>
    <scope>NUCLEOTIDE SEQUENCE [LARGE SCALE GENOMIC DNA]</scope>
    <source>
        <strain evidence="1 2">TBRC 4575</strain>
    </source>
</reference>
<dbReference type="RefSeq" id="WP_137643909.1">
    <property type="nucleotide sequence ID" value="NZ_BAABRM010000001.1"/>
</dbReference>
<protein>
    <submittedName>
        <fullName evidence="1">Uncharacterized protein</fullName>
    </submittedName>
</protein>